<evidence type="ECO:0000313" key="3">
    <source>
        <dbReference type="EMBL" id="MBD8030305.1"/>
    </source>
</evidence>
<dbReference type="GO" id="GO:1904680">
    <property type="term" value="F:peptide transmembrane transporter activity"/>
    <property type="evidence" value="ECO:0007669"/>
    <property type="project" value="TreeGrafter"/>
</dbReference>
<sequence>MVNRKTPVAVLLSACALVLAACAETVEEPTAHEQNHFGYALNSPLATTNAASLLGVATDAGLLSSRLYPAVYVQGPSGQMIPNTDLATTQVLPGANRQVIYTINPEATYSDGQPVVCDDFLLAAKAGMMPSVFDSHVPLATQIERVDCQSGSKSATVVFKEDYGNRWRHLFDQGTLLPAHAIATKAGITLGELHRALQEEDVEALEEPARIWAEGFRLDNFDPALQVSSGPYVITEVGEFGEATLGRNEHYSGDAATLDQIVVWPKGADLDTIARAGNLQIADTGSGDTATWVNRDDPMNPYDIYKEIGVLTEQLTLGSSGVFYGAQARQAFAACVDQQAVAAASSRVSGIEVPAIGVHSVRAQNPVGQQLGDLPARKMAVDIGTASALAGTTVRIGYDGPDERKAAMVEAIRVSCEPAGITVVDASEEVVSLRDLSRTVVTEWGYEQYYEGSLDAVLHAVDPNREFATVNSTGSDPISTRETEERLWTEVPSIPLSAQPRVFVIDRTVGNVVVNTDLSGIGWNMDRWSRSED</sequence>
<keyword evidence="4" id="KW-1185">Reference proteome</keyword>
<organism evidence="3 4">
    <name type="scientific">Corynebacterium gallinarum</name>
    <dbReference type="NCBI Taxonomy" id="2762214"/>
    <lineage>
        <taxon>Bacteria</taxon>
        <taxon>Bacillati</taxon>
        <taxon>Actinomycetota</taxon>
        <taxon>Actinomycetes</taxon>
        <taxon>Mycobacteriales</taxon>
        <taxon>Corynebacteriaceae</taxon>
        <taxon>Corynebacterium</taxon>
    </lineage>
</organism>
<dbReference type="InterPro" id="IPR039424">
    <property type="entry name" value="SBP_5"/>
</dbReference>
<dbReference type="AlphaFoldDB" id="A0A8I0LH95"/>
<dbReference type="Pfam" id="PF00496">
    <property type="entry name" value="SBP_bac_5"/>
    <property type="match status" value="1"/>
</dbReference>
<dbReference type="GO" id="GO:0015833">
    <property type="term" value="P:peptide transport"/>
    <property type="evidence" value="ECO:0007669"/>
    <property type="project" value="TreeGrafter"/>
</dbReference>
<evidence type="ECO:0000259" key="2">
    <source>
        <dbReference type="Pfam" id="PF00496"/>
    </source>
</evidence>
<dbReference type="Gene3D" id="3.10.105.10">
    <property type="entry name" value="Dipeptide-binding Protein, Domain 3"/>
    <property type="match status" value="1"/>
</dbReference>
<evidence type="ECO:0000313" key="4">
    <source>
        <dbReference type="Proteomes" id="UP000650224"/>
    </source>
</evidence>
<feature type="domain" description="Solute-binding protein family 5" evidence="2">
    <location>
        <begin position="86"/>
        <end position="423"/>
    </location>
</feature>
<dbReference type="SUPFAM" id="SSF53850">
    <property type="entry name" value="Periplasmic binding protein-like II"/>
    <property type="match status" value="1"/>
</dbReference>
<feature type="signal peptide" evidence="1">
    <location>
        <begin position="1"/>
        <end position="23"/>
    </location>
</feature>
<dbReference type="Gene3D" id="3.40.190.10">
    <property type="entry name" value="Periplasmic binding protein-like II"/>
    <property type="match status" value="1"/>
</dbReference>
<reference evidence="3 4" key="1">
    <citation type="submission" date="2020-08" db="EMBL/GenBank/DDBJ databases">
        <title>A Genomic Blueprint of the Chicken Gut Microbiome.</title>
        <authorList>
            <person name="Gilroy R."/>
            <person name="Ravi A."/>
            <person name="Getino M."/>
            <person name="Pursley I."/>
            <person name="Horton D.L."/>
            <person name="Alikhan N.-F."/>
            <person name="Baker D."/>
            <person name="Gharbi K."/>
            <person name="Hall N."/>
            <person name="Watson M."/>
            <person name="Adriaenssens E.M."/>
            <person name="Foster-Nyarko E."/>
            <person name="Jarju S."/>
            <person name="Secka A."/>
            <person name="Antonio M."/>
            <person name="Oren A."/>
            <person name="Chaudhuri R."/>
            <person name="La Ragione R.M."/>
            <person name="Hildebrand F."/>
            <person name="Pallen M.J."/>
        </authorList>
    </citation>
    <scope>NUCLEOTIDE SEQUENCE [LARGE SCALE GENOMIC DNA]</scope>
    <source>
        <strain evidence="3 4">Sa1YVA5</strain>
    </source>
</reference>
<dbReference type="Proteomes" id="UP000650224">
    <property type="component" value="Unassembled WGS sequence"/>
</dbReference>
<accession>A0A8I0LH95</accession>
<dbReference type="PROSITE" id="PS51257">
    <property type="entry name" value="PROKAR_LIPOPROTEIN"/>
    <property type="match status" value="1"/>
</dbReference>
<evidence type="ECO:0000256" key="1">
    <source>
        <dbReference type="SAM" id="SignalP"/>
    </source>
</evidence>
<dbReference type="EMBL" id="JACSPR010000005">
    <property type="protein sequence ID" value="MBD8030305.1"/>
    <property type="molecule type" value="Genomic_DNA"/>
</dbReference>
<dbReference type="Gene3D" id="3.90.76.10">
    <property type="entry name" value="Dipeptide-binding Protein, Domain 1"/>
    <property type="match status" value="1"/>
</dbReference>
<proteinExistence type="predicted"/>
<dbReference type="InterPro" id="IPR000914">
    <property type="entry name" value="SBP_5_dom"/>
</dbReference>
<dbReference type="RefSeq" id="WP_191733534.1">
    <property type="nucleotide sequence ID" value="NZ_JACSPR010000005.1"/>
</dbReference>
<feature type="chain" id="PRO_5038884862" evidence="1">
    <location>
        <begin position="24"/>
        <end position="533"/>
    </location>
</feature>
<dbReference type="PANTHER" id="PTHR30290">
    <property type="entry name" value="PERIPLASMIC BINDING COMPONENT OF ABC TRANSPORTER"/>
    <property type="match status" value="1"/>
</dbReference>
<keyword evidence="1" id="KW-0732">Signal</keyword>
<gene>
    <name evidence="3" type="ORF">H9627_08240</name>
</gene>
<protein>
    <submittedName>
        <fullName evidence="3">Peptide ABC transporter</fullName>
    </submittedName>
</protein>
<comment type="caution">
    <text evidence="3">The sequence shown here is derived from an EMBL/GenBank/DDBJ whole genome shotgun (WGS) entry which is preliminary data.</text>
</comment>
<dbReference type="PANTHER" id="PTHR30290:SF65">
    <property type="entry name" value="MONOACYL PHOSPHATIDYLINOSITOL TETRAMANNOSIDE-BINDING PROTEIN LPQW-RELATED"/>
    <property type="match status" value="1"/>
</dbReference>
<name>A0A8I0LH95_9CORY</name>